<keyword evidence="2" id="KW-1133">Transmembrane helix</keyword>
<evidence type="ECO:0000313" key="4">
    <source>
        <dbReference type="Proteomes" id="UP001358614"/>
    </source>
</evidence>
<feature type="transmembrane region" description="Helical" evidence="2">
    <location>
        <begin position="195"/>
        <end position="216"/>
    </location>
</feature>
<keyword evidence="2" id="KW-0812">Transmembrane</keyword>
<dbReference type="EMBL" id="CP144090">
    <property type="protein sequence ID" value="WWD08595.1"/>
    <property type="molecule type" value="Genomic_DNA"/>
</dbReference>
<dbReference type="RefSeq" id="XP_066086562.1">
    <property type="nucleotide sequence ID" value="XM_066230465.1"/>
</dbReference>
<reference evidence="3 4" key="1">
    <citation type="submission" date="2024-01" db="EMBL/GenBank/DDBJ databases">
        <title>Comparative genomics of Cryptococcus and Kwoniella reveals pathogenesis evolution and contrasting modes of karyotype evolution via chromosome fusion or intercentromeric recombination.</title>
        <authorList>
            <person name="Coelho M.A."/>
            <person name="David-Palma M."/>
            <person name="Shea T."/>
            <person name="Bowers K."/>
            <person name="McGinley-Smith S."/>
            <person name="Mohammad A.W."/>
            <person name="Gnirke A."/>
            <person name="Yurkov A.M."/>
            <person name="Nowrousian M."/>
            <person name="Sun S."/>
            <person name="Cuomo C.A."/>
            <person name="Heitman J."/>
        </authorList>
    </citation>
    <scope>NUCLEOTIDE SEQUENCE [LARGE SCALE GENOMIC DNA]</scope>
    <source>
        <strain evidence="3 4">PYCC6329</strain>
    </source>
</reference>
<feature type="region of interest" description="Disordered" evidence="1">
    <location>
        <begin position="689"/>
        <end position="718"/>
    </location>
</feature>
<name>A0AAX4KSS7_9TREE</name>
<feature type="compositionally biased region" description="Polar residues" evidence="1">
    <location>
        <begin position="777"/>
        <end position="788"/>
    </location>
</feature>
<sequence>MIDSFNQTITDNTTLSQDQNQNQESDSSISLIEIILSDVPFLALGFLGLTIITFYSTFNRSNKHILLLEISSLTACFTSLLNLVGMFYDQDQVAFFSFQNIQEDSLRKFILGMLGVKQVLLAMSTGIRLLYFHMSLEKMRNSQNPSSDKTIESGGGGGIRNEKRPKSFTEMIQERNRTYCDAMDGRDSQCILGKLARLSIVLTIFTVFVLELTWRIGFLFDLSQGSLYRRINIAGFSLQLVLYLIFSSCPIHHLLQTSPSFRKNVLRQYGGLIGGISLGVVVVIGSLASLGFSETAIGRLFQGVQLYVLITSQLILDFTPIVNNKSGAGSITNDQNVKDQYNSQEAFEALSIPDASTFRISPPSISTPSPHPIQSEKRISFIPTFTPRRLLSSSHDHELPRNIDRKSRTSISSRIRTWVLSGHPSHSLPHGEVEGEGRWLTVPSIQRSSSSTNQEATYETHQNTFERGPTPPPKSMNRSLGSMEPARRSSQTIFNTLTRLSQGQFDGIQDLIGIRRTTPSPGARKLVLGSEMGDGDGFPSSGDQSRGSGGSGLLDMPLNFPRPPSRSTSLPVPGAGVKDPLDFESMNVDDLPLPNRLFVKEQQVEMKNKGHGRMRSDMTHINVTSFIEGGSSRIDCMSSTNPSNQNHYQNISSLIQPSNWMRKTYQSELSQVPSVTLTLSSEAPTEIYLPIPPSKALSPTTSRSGTASEETTPTYSIHDVREAKISRVLMRSNSQPLLSTNASSSSIPIRFENDTLPLGRRKSNNSNSNLPMPESPTLPSSANSFGNSNGQVKMVRAATTGQEWYKKKYGVI</sequence>
<feature type="transmembrane region" description="Helical" evidence="2">
    <location>
        <begin position="108"/>
        <end position="131"/>
    </location>
</feature>
<evidence type="ECO:0000256" key="1">
    <source>
        <dbReference type="SAM" id="MobiDB-lite"/>
    </source>
</evidence>
<evidence type="ECO:0000256" key="2">
    <source>
        <dbReference type="SAM" id="Phobius"/>
    </source>
</evidence>
<feature type="compositionally biased region" description="Polar residues" evidence="1">
    <location>
        <begin position="697"/>
        <end position="715"/>
    </location>
</feature>
<protein>
    <submittedName>
        <fullName evidence="3">Uncharacterized protein</fullName>
    </submittedName>
</protein>
<dbReference type="GeneID" id="91105509"/>
<feature type="transmembrane region" description="Helical" evidence="2">
    <location>
        <begin position="236"/>
        <end position="257"/>
    </location>
</feature>
<feature type="region of interest" description="Disordered" evidence="1">
    <location>
        <begin position="142"/>
        <end position="163"/>
    </location>
</feature>
<gene>
    <name evidence="3" type="ORF">V865_006708</name>
</gene>
<dbReference type="KEGG" id="ker:91105509"/>
<feature type="transmembrane region" description="Helical" evidence="2">
    <location>
        <begin position="39"/>
        <end position="58"/>
    </location>
</feature>
<evidence type="ECO:0000313" key="3">
    <source>
        <dbReference type="EMBL" id="WWD08595.1"/>
    </source>
</evidence>
<keyword evidence="4" id="KW-1185">Reference proteome</keyword>
<keyword evidence="2" id="KW-0472">Membrane</keyword>
<dbReference type="Proteomes" id="UP001358614">
    <property type="component" value="Chromosome 2"/>
</dbReference>
<feature type="region of interest" description="Disordered" evidence="1">
    <location>
        <begin position="752"/>
        <end position="788"/>
    </location>
</feature>
<feature type="compositionally biased region" description="Polar residues" evidence="1">
    <location>
        <begin position="1"/>
        <end position="15"/>
    </location>
</feature>
<dbReference type="AlphaFoldDB" id="A0AAX4KSS7"/>
<feature type="compositionally biased region" description="Polar residues" evidence="1">
    <location>
        <begin position="446"/>
        <end position="465"/>
    </location>
</feature>
<feature type="region of interest" description="Disordered" evidence="1">
    <location>
        <begin position="1"/>
        <end position="21"/>
    </location>
</feature>
<feature type="transmembrane region" description="Helical" evidence="2">
    <location>
        <begin position="65"/>
        <end position="88"/>
    </location>
</feature>
<proteinExistence type="predicted"/>
<accession>A0AAX4KSS7</accession>
<feature type="region of interest" description="Disordered" evidence="1">
    <location>
        <begin position="529"/>
        <end position="572"/>
    </location>
</feature>
<feature type="transmembrane region" description="Helical" evidence="2">
    <location>
        <begin position="269"/>
        <end position="292"/>
    </location>
</feature>
<feature type="region of interest" description="Disordered" evidence="1">
    <location>
        <begin position="446"/>
        <end position="486"/>
    </location>
</feature>
<organism evidence="3 4">
    <name type="scientific">Kwoniella europaea PYCC6329</name>
    <dbReference type="NCBI Taxonomy" id="1423913"/>
    <lineage>
        <taxon>Eukaryota</taxon>
        <taxon>Fungi</taxon>
        <taxon>Dikarya</taxon>
        <taxon>Basidiomycota</taxon>
        <taxon>Agaricomycotina</taxon>
        <taxon>Tremellomycetes</taxon>
        <taxon>Tremellales</taxon>
        <taxon>Cryptococcaceae</taxon>
        <taxon>Kwoniella</taxon>
    </lineage>
</organism>